<organism evidence="6 7">
    <name type="scientific">Melipona quadrifasciata</name>
    <dbReference type="NCBI Taxonomy" id="166423"/>
    <lineage>
        <taxon>Eukaryota</taxon>
        <taxon>Metazoa</taxon>
        <taxon>Ecdysozoa</taxon>
        <taxon>Arthropoda</taxon>
        <taxon>Hexapoda</taxon>
        <taxon>Insecta</taxon>
        <taxon>Pterygota</taxon>
        <taxon>Neoptera</taxon>
        <taxon>Endopterygota</taxon>
        <taxon>Hymenoptera</taxon>
        <taxon>Apocrita</taxon>
        <taxon>Aculeata</taxon>
        <taxon>Apoidea</taxon>
        <taxon>Anthophila</taxon>
        <taxon>Apidae</taxon>
        <taxon>Melipona</taxon>
    </lineage>
</organism>
<keyword evidence="1" id="KW-0472">Membrane</keyword>
<proteinExistence type="predicted"/>
<dbReference type="Pfam" id="PF23069">
    <property type="entry name" value="DUF7042"/>
    <property type="match status" value="2"/>
</dbReference>
<evidence type="ECO:0000259" key="3">
    <source>
        <dbReference type="Pfam" id="PF23069"/>
    </source>
</evidence>
<evidence type="ECO:0000259" key="5">
    <source>
        <dbReference type="Pfam" id="PF23071"/>
    </source>
</evidence>
<gene>
    <name evidence="6" type="ORF">WN51_07526</name>
</gene>
<keyword evidence="7" id="KW-1185">Reference proteome</keyword>
<dbReference type="PANTHER" id="PTHR22255">
    <property type="entry name" value="LP06548P"/>
    <property type="match status" value="1"/>
</dbReference>
<evidence type="ECO:0000313" key="6">
    <source>
        <dbReference type="EMBL" id="KOX78665.1"/>
    </source>
</evidence>
<name>A0A0M9A785_9HYME</name>
<dbReference type="InterPro" id="IPR055470">
    <property type="entry name" value="DUF7042"/>
</dbReference>
<keyword evidence="2" id="KW-0732">Signal</keyword>
<dbReference type="EMBL" id="KQ435720">
    <property type="protein sequence ID" value="KOX78665.1"/>
    <property type="molecule type" value="Genomic_DNA"/>
</dbReference>
<evidence type="ECO:0000256" key="1">
    <source>
        <dbReference type="SAM" id="Phobius"/>
    </source>
</evidence>
<evidence type="ECO:0000256" key="2">
    <source>
        <dbReference type="SAM" id="SignalP"/>
    </source>
</evidence>
<dbReference type="GO" id="GO:0042060">
    <property type="term" value="P:wound healing"/>
    <property type="evidence" value="ECO:0007669"/>
    <property type="project" value="TreeGrafter"/>
</dbReference>
<keyword evidence="1" id="KW-1133">Transmembrane helix</keyword>
<dbReference type="Pfam" id="PF23070">
    <property type="entry name" value="DUF7043"/>
    <property type="match status" value="1"/>
</dbReference>
<dbReference type="PANTHER" id="PTHR22255:SF1">
    <property type="entry name" value="LD32918P"/>
    <property type="match status" value="1"/>
</dbReference>
<dbReference type="OrthoDB" id="9982946at2759"/>
<feature type="signal peptide" evidence="2">
    <location>
        <begin position="1"/>
        <end position="24"/>
    </location>
</feature>
<feature type="transmembrane region" description="Helical" evidence="1">
    <location>
        <begin position="542"/>
        <end position="559"/>
    </location>
</feature>
<feature type="domain" description="DUF7043" evidence="4">
    <location>
        <begin position="226"/>
        <end position="337"/>
    </location>
</feature>
<dbReference type="Pfam" id="PF23071">
    <property type="entry name" value="DUF7044"/>
    <property type="match status" value="1"/>
</dbReference>
<sequence>MTKRLYLFLFSLYFTCQVIHSVQGSCHIPLVVRGSWFSWENGRNTLTEINAETMTDRGKCVDMVEEYHVNYTFVFQNEACYHCVKLIVRTVNVLEKLEAYCVNLPVDIEPNVENVCKGLRPDQQLITLFSENHVPVNCRSSLEGVWQFAYQNRFRFTGECNHPDAQIRSCQTAGTQFLITNQKFNITYKQCAGMKNTFEGECNTLKTVEKSPERLRVTPVKAEVVEPGCRLPEDMSGLWINTANIDADIFINETHIIETWYPDEGRYRRTIYVCRESRDTRVMMARLTVDGCQKDYVCFDFVPRHHNIIRYRRGVAVIKDDFHTVCSWVQFPNKEAWKYDLLLAKNPVPVRCPVAGKYMFTQKGDVLFETRILGGVTKSPRPNIYCKQNISDFSVCDTDQKEIAIDETYCLSVDHLGRPVDIYSLPDYKMQCIGFWKENLKSYLITYDELDPFSKYRCWVYQRADLNKVLISQAIGPFCDLKQDVTSSNYTEGAAVALELQEYERERDQCPMYFDDGSNPWVVTENYINIFHYGNGSRKISFLNPPLFLIIGIVYILLIET</sequence>
<dbReference type="STRING" id="166423.A0A0M9A785"/>
<dbReference type="AlphaFoldDB" id="A0A0M9A785"/>
<dbReference type="Proteomes" id="UP000053105">
    <property type="component" value="Unassembled WGS sequence"/>
</dbReference>
<evidence type="ECO:0000259" key="4">
    <source>
        <dbReference type="Pfam" id="PF23070"/>
    </source>
</evidence>
<feature type="domain" description="DUF7044" evidence="5">
    <location>
        <begin position="25"/>
        <end position="116"/>
    </location>
</feature>
<dbReference type="InterPro" id="IPR055472">
    <property type="entry name" value="DUF7044"/>
</dbReference>
<feature type="domain" description="DUF7042" evidence="3">
    <location>
        <begin position="137"/>
        <end position="207"/>
    </location>
</feature>
<protein>
    <submittedName>
        <fullName evidence="6">Uncharacterized protein</fullName>
    </submittedName>
</protein>
<keyword evidence="1" id="KW-0812">Transmembrane</keyword>
<feature type="domain" description="DUF7042" evidence="3">
    <location>
        <begin position="349"/>
        <end position="488"/>
    </location>
</feature>
<dbReference type="InterPro" id="IPR055471">
    <property type="entry name" value="DUF7043"/>
</dbReference>
<feature type="chain" id="PRO_5005831050" evidence="2">
    <location>
        <begin position="25"/>
        <end position="561"/>
    </location>
</feature>
<reference evidence="6 7" key="1">
    <citation type="submission" date="2015-07" db="EMBL/GenBank/DDBJ databases">
        <title>The genome of Melipona quadrifasciata.</title>
        <authorList>
            <person name="Pan H."/>
            <person name="Kapheim K."/>
        </authorList>
    </citation>
    <scope>NUCLEOTIDE SEQUENCE [LARGE SCALE GENOMIC DNA]</scope>
    <source>
        <strain evidence="6">0111107301</strain>
        <tissue evidence="6">Whole body</tissue>
    </source>
</reference>
<accession>A0A0M9A785</accession>
<evidence type="ECO:0000313" key="7">
    <source>
        <dbReference type="Proteomes" id="UP000053105"/>
    </source>
</evidence>